<dbReference type="InterPro" id="IPR024909">
    <property type="entry name" value="Cys-tRNA/MSH_ligase"/>
</dbReference>
<evidence type="ECO:0000256" key="6">
    <source>
        <dbReference type="ARBA" id="ARBA00022741"/>
    </source>
</evidence>
<dbReference type="Pfam" id="PF01406">
    <property type="entry name" value="tRNA-synt_1e"/>
    <property type="match status" value="1"/>
</dbReference>
<feature type="binding site" evidence="12">
    <location>
        <position position="242"/>
    </location>
    <ligand>
        <name>Zn(2+)</name>
        <dbReference type="ChEBI" id="CHEBI:29105"/>
    </ligand>
</feature>
<dbReference type="InterPro" id="IPR032678">
    <property type="entry name" value="tRNA-synt_1_cat_dom"/>
</dbReference>
<evidence type="ECO:0000256" key="1">
    <source>
        <dbReference type="ARBA" id="ARBA00004496"/>
    </source>
</evidence>
<evidence type="ECO:0000256" key="5">
    <source>
        <dbReference type="ARBA" id="ARBA00022723"/>
    </source>
</evidence>
<keyword evidence="10 12" id="KW-0030">Aminoacyl-tRNA synthetase</keyword>
<comment type="catalytic activity">
    <reaction evidence="11 12">
        <text>tRNA(Cys) + L-cysteine + ATP = L-cysteinyl-tRNA(Cys) + AMP + diphosphate</text>
        <dbReference type="Rhea" id="RHEA:17773"/>
        <dbReference type="Rhea" id="RHEA-COMP:9661"/>
        <dbReference type="Rhea" id="RHEA-COMP:9679"/>
        <dbReference type="ChEBI" id="CHEBI:30616"/>
        <dbReference type="ChEBI" id="CHEBI:33019"/>
        <dbReference type="ChEBI" id="CHEBI:35235"/>
        <dbReference type="ChEBI" id="CHEBI:78442"/>
        <dbReference type="ChEBI" id="CHEBI:78517"/>
        <dbReference type="ChEBI" id="CHEBI:456215"/>
        <dbReference type="EC" id="6.1.1.16"/>
    </reaction>
</comment>
<dbReference type="HAMAP" id="MF_00041">
    <property type="entry name" value="Cys_tRNA_synth"/>
    <property type="match status" value="1"/>
</dbReference>
<dbReference type="GeneID" id="10153552"/>
<feature type="short sequence motif" description="'KMSKS' region" evidence="12">
    <location>
        <begin position="271"/>
        <end position="275"/>
    </location>
</feature>
<dbReference type="InterPro" id="IPR009080">
    <property type="entry name" value="tRNAsynth_Ia_anticodon-bd"/>
</dbReference>
<comment type="similarity">
    <text evidence="2 12">Belongs to the class-I aminoacyl-tRNA synthetase family.</text>
</comment>
<feature type="short sequence motif" description="'HIGH' region" evidence="12">
    <location>
        <begin position="36"/>
        <end position="46"/>
    </location>
</feature>
<dbReference type="FunFam" id="3.40.50.620:FF:000130">
    <property type="entry name" value="Cysteine--tRNA ligase"/>
    <property type="match status" value="1"/>
</dbReference>
<evidence type="ECO:0000313" key="14">
    <source>
        <dbReference type="EMBL" id="ADV65159.1"/>
    </source>
</evidence>
<dbReference type="GO" id="GO:0005524">
    <property type="term" value="F:ATP binding"/>
    <property type="evidence" value="ECO:0007669"/>
    <property type="project" value="UniProtKB-UniRule"/>
</dbReference>
<dbReference type="KEGG" id="dmu:Desmu_0855"/>
<reference evidence="15" key="1">
    <citation type="submission" date="2010-11" db="EMBL/GenBank/DDBJ databases">
        <title>The complete genome of Desulfurococcus mucosus DSM 2162.</title>
        <authorList>
            <consortium name="US DOE Joint Genome Institute (JGI-PGF)"/>
            <person name="Lucas S."/>
            <person name="Copeland A."/>
            <person name="Lapidus A."/>
            <person name="Bruce D."/>
            <person name="Goodwin L."/>
            <person name="Pitluck S."/>
            <person name="Kyrpides N."/>
            <person name="Mavromatis K."/>
            <person name="Pagani I."/>
            <person name="Ivanova N."/>
            <person name="Ovchinnikova G."/>
            <person name="Chertkov O."/>
            <person name="Held B."/>
            <person name="Brettin T."/>
            <person name="Detter J.C."/>
            <person name="Tapia R."/>
            <person name="Han C."/>
            <person name="Land M."/>
            <person name="Hauser L."/>
            <person name="Markowitz V."/>
            <person name="Cheng J.-F."/>
            <person name="Hugenholtz P."/>
            <person name="Woyke T."/>
            <person name="Wu D."/>
            <person name="Wirth R."/>
            <person name="Bilek Y."/>
            <person name="Hader T."/>
            <person name="Klenk H.-P."/>
            <person name="Eisen J.A."/>
        </authorList>
    </citation>
    <scope>NUCLEOTIDE SEQUENCE [LARGE SCALE GENOMIC DNA]</scope>
    <source>
        <strain evidence="15">ATCC 35584 / DSM 2162 / JCM 9187 / O7/1</strain>
    </source>
</reference>
<dbReference type="GO" id="GO:0005737">
    <property type="term" value="C:cytoplasm"/>
    <property type="evidence" value="ECO:0007669"/>
    <property type="project" value="UniProtKB-SubCell"/>
</dbReference>
<dbReference type="Proteomes" id="UP000001068">
    <property type="component" value="Chromosome"/>
</dbReference>
<dbReference type="STRING" id="765177.Desmu_0855"/>
<evidence type="ECO:0000256" key="2">
    <source>
        <dbReference type="ARBA" id="ARBA00005594"/>
    </source>
</evidence>
<proteinExistence type="inferred from homology"/>
<keyword evidence="5 12" id="KW-0479">Metal-binding</keyword>
<dbReference type="RefSeq" id="WP_013562381.1">
    <property type="nucleotide sequence ID" value="NC_014961.1"/>
</dbReference>
<keyword evidence="15" id="KW-1185">Reference proteome</keyword>
<keyword evidence="9 12" id="KW-0648">Protein biosynthesis</keyword>
<dbReference type="GO" id="GO:0006423">
    <property type="term" value="P:cysteinyl-tRNA aminoacylation"/>
    <property type="evidence" value="ECO:0007669"/>
    <property type="project" value="UniProtKB-UniRule"/>
</dbReference>
<comment type="subcellular location">
    <subcellularLocation>
        <location evidence="1 12">Cytoplasm</location>
    </subcellularLocation>
</comment>
<feature type="binding site" evidence="12">
    <location>
        <position position="238"/>
    </location>
    <ligand>
        <name>Zn(2+)</name>
        <dbReference type="ChEBI" id="CHEBI:29105"/>
    </ligand>
</feature>
<dbReference type="Gene3D" id="3.40.50.620">
    <property type="entry name" value="HUPs"/>
    <property type="match status" value="1"/>
</dbReference>
<feature type="domain" description="Cysteinyl-tRNA synthetase class Ia DALR" evidence="13">
    <location>
        <begin position="361"/>
        <end position="424"/>
    </location>
</feature>
<dbReference type="Gene3D" id="1.20.120.1910">
    <property type="entry name" value="Cysteine-tRNA ligase, C-terminal anti-codon recognition domain"/>
    <property type="match status" value="1"/>
</dbReference>
<feature type="binding site" evidence="12">
    <location>
        <position position="274"/>
    </location>
    <ligand>
        <name>ATP</name>
        <dbReference type="ChEBI" id="CHEBI:30616"/>
    </ligand>
</feature>
<dbReference type="PANTHER" id="PTHR10890:SF3">
    <property type="entry name" value="CYSTEINE--TRNA LIGASE, CYTOPLASMIC"/>
    <property type="match status" value="1"/>
</dbReference>
<dbReference type="eggNOG" id="arCOG00486">
    <property type="taxonomic scope" value="Archaea"/>
</dbReference>
<dbReference type="NCBIfam" id="TIGR00435">
    <property type="entry name" value="cysS"/>
    <property type="match status" value="1"/>
</dbReference>
<dbReference type="GO" id="GO:0008270">
    <property type="term" value="F:zinc ion binding"/>
    <property type="evidence" value="ECO:0007669"/>
    <property type="project" value="UniProtKB-UniRule"/>
</dbReference>
<protein>
    <recommendedName>
        <fullName evidence="12">Cysteine--tRNA ligase</fullName>
        <ecNumber evidence="12">6.1.1.16</ecNumber>
    </recommendedName>
    <alternativeName>
        <fullName evidence="12">Cysteinyl-tRNA synthetase</fullName>
        <shortName evidence="12">CysRS</shortName>
    </alternativeName>
</protein>
<gene>
    <name evidence="12" type="primary">cysS</name>
    <name evidence="14" type="ordered locus">Desmu_0855</name>
</gene>
<feature type="binding site" evidence="12">
    <location>
        <position position="213"/>
    </location>
    <ligand>
        <name>Zn(2+)</name>
        <dbReference type="ChEBI" id="CHEBI:29105"/>
    </ligand>
</feature>
<dbReference type="PRINTS" id="PR00983">
    <property type="entry name" value="TRNASYNTHCYS"/>
</dbReference>
<dbReference type="HOGENOM" id="CLU_013528_0_1_2"/>
<keyword evidence="4 12" id="KW-0436">Ligase</keyword>
<evidence type="ECO:0000256" key="9">
    <source>
        <dbReference type="ARBA" id="ARBA00022917"/>
    </source>
</evidence>
<dbReference type="InterPro" id="IPR015273">
    <property type="entry name" value="Cys-tRNA-synt_Ia_DALR"/>
</dbReference>
<keyword evidence="6 12" id="KW-0547">Nucleotide-binding</keyword>
<evidence type="ECO:0000259" key="13">
    <source>
        <dbReference type="SMART" id="SM00840"/>
    </source>
</evidence>
<dbReference type="CDD" id="cd00672">
    <property type="entry name" value="CysRS_core"/>
    <property type="match status" value="1"/>
</dbReference>
<organism evidence="14 15">
    <name type="scientific">Desulfurococcus mucosus (strain ATCC 35584 / DSM 2162 / JCM 9187 / O7/1)</name>
    <dbReference type="NCBI Taxonomy" id="765177"/>
    <lineage>
        <taxon>Archaea</taxon>
        <taxon>Thermoproteota</taxon>
        <taxon>Thermoprotei</taxon>
        <taxon>Desulfurococcales</taxon>
        <taxon>Desulfurococcaceae</taxon>
        <taxon>Desulfurococcus</taxon>
    </lineage>
</organism>
<comment type="cofactor">
    <cofactor evidence="12">
        <name>Zn(2+)</name>
        <dbReference type="ChEBI" id="CHEBI:29105"/>
    </cofactor>
    <text evidence="12">Binds 1 zinc ion per subunit.</text>
</comment>
<feature type="binding site" evidence="12">
    <location>
        <position position="34"/>
    </location>
    <ligand>
        <name>Zn(2+)</name>
        <dbReference type="ChEBI" id="CHEBI:29105"/>
    </ligand>
</feature>
<dbReference type="EMBL" id="CP002363">
    <property type="protein sequence ID" value="ADV65159.1"/>
    <property type="molecule type" value="Genomic_DNA"/>
</dbReference>
<reference evidence="14 15" key="2">
    <citation type="journal article" date="2011" name="Stand. Genomic Sci.">
        <title>Complete genome sequence of Desulfurococcus mucosus type strain (O7/1).</title>
        <authorList>
            <person name="Wirth R."/>
            <person name="Chertkov O."/>
            <person name="Held B."/>
            <person name="Lapidus A."/>
            <person name="Nolan M."/>
            <person name="Lucas S."/>
            <person name="Hammon N."/>
            <person name="Deshpande S."/>
            <person name="Cheng J.F."/>
            <person name="Tapia R."/>
            <person name="Han C."/>
            <person name="Goodwin L."/>
            <person name="Pitluck S."/>
            <person name="Liolios K."/>
            <person name="Ioanna P."/>
            <person name="Ivanova N."/>
            <person name="Mavromatis K."/>
            <person name="Mikhailova N."/>
            <person name="Pati A."/>
            <person name="Chen A."/>
            <person name="Palaniappan K."/>
            <person name="Land M."/>
            <person name="Hauser L."/>
            <person name="Chang Y.J."/>
            <person name="Jeffries C.D."/>
            <person name="Bilek Y."/>
            <person name="Hader T."/>
            <person name="Rohde M."/>
            <person name="Spring S."/>
            <person name="Sikorski J."/>
            <person name="Goker M."/>
            <person name="Woyke T."/>
            <person name="Bristow J."/>
            <person name="Eisen J.A."/>
            <person name="Markowitz V."/>
            <person name="Hugenholtz P."/>
            <person name="Kyrpides N.C."/>
            <person name="Klenk H.P."/>
        </authorList>
    </citation>
    <scope>NUCLEOTIDE SEQUENCE [LARGE SCALE GENOMIC DNA]</scope>
    <source>
        <strain evidence="15">ATCC 35584 / DSM 2162 / JCM 9187 / O7/1</strain>
    </source>
</reference>
<name>E8R9I3_DESM0</name>
<dbReference type="GO" id="GO:0004817">
    <property type="term" value="F:cysteine-tRNA ligase activity"/>
    <property type="evidence" value="ECO:0007669"/>
    <property type="project" value="UniProtKB-UniRule"/>
</dbReference>
<dbReference type="SUPFAM" id="SSF52374">
    <property type="entry name" value="Nucleotidylyl transferase"/>
    <property type="match status" value="1"/>
</dbReference>
<accession>E8R9I3</accession>
<evidence type="ECO:0000256" key="4">
    <source>
        <dbReference type="ARBA" id="ARBA00022598"/>
    </source>
</evidence>
<dbReference type="SMART" id="SM00840">
    <property type="entry name" value="DALR_2"/>
    <property type="match status" value="1"/>
</dbReference>
<dbReference type="EC" id="6.1.1.16" evidence="12"/>
<evidence type="ECO:0000256" key="12">
    <source>
        <dbReference type="HAMAP-Rule" id="MF_00041"/>
    </source>
</evidence>
<sequence>MVEILPDVKVYDTLSRGLKELRPVEPGIVKMYVCGPTVYDYTHIGHGKTYVIYDAFKRYLSLRGYHVVHVMNITDIDDKIIRRSHEEGRDWNEIVEEYTRDYISALEKLNVKVDHHPRVSEHIDEIIRFIQGLIDKGYAYVAPSGSVYFDVDKYEDYGRLSGRESRDTWGQEQEFLSEKKNPYDFALWKAAKPGEPYWESPWGKGRPGWHIECSVMSSRYLGSRFDIHGGGTDLIFPHHENERAQSEAYFGSKPWVSIWMHSGLVMVGKDKMSKSLKNIVPLKEAFDKWGPMPLRLWYLSTHYRKPLYFFEEALENAVKLYERLVTAAQLLGKLSREASGLHYARDEDLKVFSQLVSLHRRFHEALSDDFNTAEAMAAVNEYLTILFRDIQHNPRHLLVSTSIKLLREFNSVLGVLDKELEAVGEAEALLDSVIGILVNVRRELRKRGLYDLSDAIRSDLSKIGIQLMDKGLETSWIRVRRSEH</sequence>
<evidence type="ECO:0000313" key="15">
    <source>
        <dbReference type="Proteomes" id="UP000001068"/>
    </source>
</evidence>
<evidence type="ECO:0000256" key="7">
    <source>
        <dbReference type="ARBA" id="ARBA00022833"/>
    </source>
</evidence>
<dbReference type="Pfam" id="PF09190">
    <property type="entry name" value="DALR_2"/>
    <property type="match status" value="1"/>
</dbReference>
<dbReference type="InterPro" id="IPR015803">
    <property type="entry name" value="Cys-tRNA-ligase"/>
</dbReference>
<dbReference type="SUPFAM" id="SSF47323">
    <property type="entry name" value="Anticodon-binding domain of a subclass of class I aminoacyl-tRNA synthetases"/>
    <property type="match status" value="1"/>
</dbReference>
<keyword evidence="8 12" id="KW-0067">ATP-binding</keyword>
<dbReference type="InterPro" id="IPR014729">
    <property type="entry name" value="Rossmann-like_a/b/a_fold"/>
</dbReference>
<keyword evidence="7 12" id="KW-0862">Zinc</keyword>
<dbReference type="AlphaFoldDB" id="E8R9I3"/>
<evidence type="ECO:0000256" key="11">
    <source>
        <dbReference type="ARBA" id="ARBA00047398"/>
    </source>
</evidence>
<evidence type="ECO:0000256" key="3">
    <source>
        <dbReference type="ARBA" id="ARBA00022490"/>
    </source>
</evidence>
<keyword evidence="3 12" id="KW-0963">Cytoplasm</keyword>
<dbReference type="PANTHER" id="PTHR10890">
    <property type="entry name" value="CYSTEINYL-TRNA SYNTHETASE"/>
    <property type="match status" value="1"/>
</dbReference>
<evidence type="ECO:0000256" key="10">
    <source>
        <dbReference type="ARBA" id="ARBA00023146"/>
    </source>
</evidence>
<evidence type="ECO:0000256" key="8">
    <source>
        <dbReference type="ARBA" id="ARBA00022840"/>
    </source>
</evidence>